<keyword evidence="2" id="KW-0472">Membrane</keyword>
<name>A0A554LM75_9BACT</name>
<keyword evidence="2" id="KW-0812">Transmembrane</keyword>
<feature type="transmembrane region" description="Helical" evidence="2">
    <location>
        <begin position="134"/>
        <end position="155"/>
    </location>
</feature>
<feature type="transmembrane region" description="Helical" evidence="2">
    <location>
        <begin position="7"/>
        <end position="27"/>
    </location>
</feature>
<gene>
    <name evidence="3" type="ORF">Athens101428_471</name>
</gene>
<organism evidence="3 4">
    <name type="scientific">Candidatus Berkelbacteria bacterium Athens1014_28</name>
    <dbReference type="NCBI Taxonomy" id="2017145"/>
    <lineage>
        <taxon>Bacteria</taxon>
        <taxon>Candidatus Berkelbacteria</taxon>
    </lineage>
</organism>
<evidence type="ECO:0000313" key="3">
    <source>
        <dbReference type="EMBL" id="TSC93948.1"/>
    </source>
</evidence>
<sequence length="213" mass="23272">MNIKKLGIGLAIMVLGIVFIVFANRAINPKPDENCGNLYNTAEEITSPYYDQNNNWVESTYTSVDNSQYEKCWSNYQAAQKANNQRSFSIIMILSVIAIIAGVLVRAVPAVSWGLMLAGLTLIIYILAEYHDLVGSPMLAVVSGLAIGALIYLAYSKLGDKEKIEGQNMSQNLSAVKETLSSEPVVSAKMSPDLPPSSTSQNDNFNDVKNEQK</sequence>
<dbReference type="Proteomes" id="UP000316495">
    <property type="component" value="Unassembled WGS sequence"/>
</dbReference>
<feature type="transmembrane region" description="Helical" evidence="2">
    <location>
        <begin position="87"/>
        <end position="105"/>
    </location>
</feature>
<comment type="caution">
    <text evidence="3">The sequence shown here is derived from an EMBL/GenBank/DDBJ whole genome shotgun (WGS) entry which is preliminary data.</text>
</comment>
<feature type="compositionally biased region" description="Polar residues" evidence="1">
    <location>
        <begin position="196"/>
        <end position="205"/>
    </location>
</feature>
<dbReference type="EMBL" id="VMGN01000024">
    <property type="protein sequence ID" value="TSC93948.1"/>
    <property type="molecule type" value="Genomic_DNA"/>
</dbReference>
<feature type="region of interest" description="Disordered" evidence="1">
    <location>
        <begin position="184"/>
        <end position="213"/>
    </location>
</feature>
<accession>A0A554LM75</accession>
<protein>
    <submittedName>
        <fullName evidence="3">Uncharacterized protein</fullName>
    </submittedName>
</protein>
<proteinExistence type="predicted"/>
<feature type="transmembrane region" description="Helical" evidence="2">
    <location>
        <begin position="110"/>
        <end position="128"/>
    </location>
</feature>
<dbReference type="AlphaFoldDB" id="A0A554LM75"/>
<evidence type="ECO:0000256" key="1">
    <source>
        <dbReference type="SAM" id="MobiDB-lite"/>
    </source>
</evidence>
<evidence type="ECO:0000313" key="4">
    <source>
        <dbReference type="Proteomes" id="UP000316495"/>
    </source>
</evidence>
<reference evidence="3 4" key="1">
    <citation type="submission" date="2017-07" db="EMBL/GenBank/DDBJ databases">
        <title>Mechanisms for carbon and nitrogen cycling indicate functional differentiation within the Candidate Phyla Radiation.</title>
        <authorList>
            <person name="Danczak R.E."/>
            <person name="Johnston M.D."/>
            <person name="Kenah C."/>
            <person name="Slattery M."/>
            <person name="Wrighton K.C."/>
            <person name="Wilkins M.J."/>
        </authorList>
    </citation>
    <scope>NUCLEOTIDE SEQUENCE [LARGE SCALE GENOMIC DNA]</scope>
    <source>
        <strain evidence="3">Athens1014_28</strain>
    </source>
</reference>
<keyword evidence="2" id="KW-1133">Transmembrane helix</keyword>
<evidence type="ECO:0000256" key="2">
    <source>
        <dbReference type="SAM" id="Phobius"/>
    </source>
</evidence>